<dbReference type="EMBL" id="BKCJ011300287">
    <property type="protein sequence ID" value="GFD17442.1"/>
    <property type="molecule type" value="Genomic_DNA"/>
</dbReference>
<proteinExistence type="predicted"/>
<dbReference type="AlphaFoldDB" id="A0A699U3P7"/>
<accession>A0A699U3P7</accession>
<organism evidence="1">
    <name type="scientific">Tanacetum cinerariifolium</name>
    <name type="common">Dalmatian daisy</name>
    <name type="synonym">Chrysanthemum cinerariifolium</name>
    <dbReference type="NCBI Taxonomy" id="118510"/>
    <lineage>
        <taxon>Eukaryota</taxon>
        <taxon>Viridiplantae</taxon>
        <taxon>Streptophyta</taxon>
        <taxon>Embryophyta</taxon>
        <taxon>Tracheophyta</taxon>
        <taxon>Spermatophyta</taxon>
        <taxon>Magnoliopsida</taxon>
        <taxon>eudicotyledons</taxon>
        <taxon>Gunneridae</taxon>
        <taxon>Pentapetalae</taxon>
        <taxon>asterids</taxon>
        <taxon>campanulids</taxon>
        <taxon>Asterales</taxon>
        <taxon>Asteraceae</taxon>
        <taxon>Asteroideae</taxon>
        <taxon>Anthemideae</taxon>
        <taxon>Anthemidinae</taxon>
        <taxon>Tanacetum</taxon>
    </lineage>
</organism>
<reference evidence="1" key="1">
    <citation type="journal article" date="2019" name="Sci. Rep.">
        <title>Draft genome of Tanacetum cinerariifolium, the natural source of mosquito coil.</title>
        <authorList>
            <person name="Yamashiro T."/>
            <person name="Shiraishi A."/>
            <person name="Satake H."/>
            <person name="Nakayama K."/>
        </authorList>
    </citation>
    <scope>NUCLEOTIDE SEQUENCE</scope>
</reference>
<gene>
    <name evidence="1" type="ORF">Tci_889411</name>
</gene>
<sequence length="75" mass="8445">RATMGWVGMVCDELFIGTGDGYLPFGYVIVFRLKLGLVLSYEMDRYRVVVGLVLSYEMEGYLVVVDLLEELEDGA</sequence>
<comment type="caution">
    <text evidence="1">The sequence shown here is derived from an EMBL/GenBank/DDBJ whole genome shotgun (WGS) entry which is preliminary data.</text>
</comment>
<protein>
    <submittedName>
        <fullName evidence="1">Uncharacterized protein</fullName>
    </submittedName>
</protein>
<feature type="non-terminal residue" evidence="1">
    <location>
        <position position="1"/>
    </location>
</feature>
<evidence type="ECO:0000313" key="1">
    <source>
        <dbReference type="EMBL" id="GFD17442.1"/>
    </source>
</evidence>
<name>A0A699U3P7_TANCI</name>